<organism evidence="3 4">
    <name type="scientific">Streptosporangium pseudovulgare</name>
    <dbReference type="NCBI Taxonomy" id="35765"/>
    <lineage>
        <taxon>Bacteria</taxon>
        <taxon>Bacillati</taxon>
        <taxon>Actinomycetota</taxon>
        <taxon>Actinomycetes</taxon>
        <taxon>Streptosporangiales</taxon>
        <taxon>Streptosporangiaceae</taxon>
        <taxon>Streptosporangium</taxon>
    </lineage>
</organism>
<keyword evidence="2" id="KW-1133">Transmembrane helix</keyword>
<dbReference type="Proteomes" id="UP000611554">
    <property type="component" value="Unassembled WGS sequence"/>
</dbReference>
<accession>A0ABQ2R5A7</accession>
<evidence type="ECO:0000313" key="3">
    <source>
        <dbReference type="EMBL" id="GGQ09866.1"/>
    </source>
</evidence>
<feature type="transmembrane region" description="Helical" evidence="2">
    <location>
        <begin position="129"/>
        <end position="152"/>
    </location>
</feature>
<keyword evidence="2" id="KW-0472">Membrane</keyword>
<feature type="transmembrane region" description="Helical" evidence="2">
    <location>
        <begin position="189"/>
        <end position="209"/>
    </location>
</feature>
<comment type="caution">
    <text evidence="3">The sequence shown here is derived from an EMBL/GenBank/DDBJ whole genome shotgun (WGS) entry which is preliminary data.</text>
</comment>
<keyword evidence="2" id="KW-0812">Transmembrane</keyword>
<feature type="transmembrane region" description="Helical" evidence="2">
    <location>
        <begin position="164"/>
        <end position="184"/>
    </location>
</feature>
<feature type="transmembrane region" description="Helical" evidence="2">
    <location>
        <begin position="51"/>
        <end position="69"/>
    </location>
</feature>
<feature type="transmembrane region" description="Helical" evidence="2">
    <location>
        <begin position="246"/>
        <end position="265"/>
    </location>
</feature>
<gene>
    <name evidence="3" type="ORF">GCM10010140_45200</name>
</gene>
<evidence type="ECO:0000313" key="4">
    <source>
        <dbReference type="Proteomes" id="UP000611554"/>
    </source>
</evidence>
<feature type="transmembrane region" description="Helical" evidence="2">
    <location>
        <begin position="89"/>
        <end position="109"/>
    </location>
</feature>
<evidence type="ECO:0000256" key="2">
    <source>
        <dbReference type="SAM" id="Phobius"/>
    </source>
</evidence>
<feature type="transmembrane region" description="Helical" evidence="2">
    <location>
        <begin position="221"/>
        <end position="239"/>
    </location>
</feature>
<sequence length="458" mass="46529">MADRTVPARRPAPAPGALAAFTGFTGFTGFTARIEAATPAGRDRGVDALRALAVAGVVTGHWLITAWAPRPGGTVRVSSPLTYMPWLTPASWVLQTLAVFFFVGGYAAARSLRSAAGYRVWVRARMRRLLRPVGLPALVWAGVAAGLAVGGMPVGPIRSLVQPAAGPVWFLAVFAALTAATPLLRAAPLAVAGSAAAVVLAADAVRFGLGGPSWPGWVNVVAGWLVPYALGVAWAGGALTSRRVAAGMLAAGAAGTAALVTWFGYPASMVGVTGAKVSNLSPPTLAVVCFGVAQVGLALLVREPLARLMRRPRLWAAVALVNLSAMTVFLWHQTVLAAAALAALRLGGLPGLVEAPTGPAWLAHRLAWLPVLAALLTLVVPAVRAAGRLRGGRTAGGDGRIAVEDGGEADTRDGRPAEDGGEAGTRGGRPVEDGRAPGGSAVDLPGPGEPASGRSLRV</sequence>
<feature type="compositionally biased region" description="Basic and acidic residues" evidence="1">
    <location>
        <begin position="409"/>
        <end position="418"/>
    </location>
</feature>
<dbReference type="RefSeq" id="WP_229811514.1">
    <property type="nucleotide sequence ID" value="NZ_BMQJ01000011.1"/>
</dbReference>
<evidence type="ECO:0008006" key="5">
    <source>
        <dbReference type="Google" id="ProtNLM"/>
    </source>
</evidence>
<feature type="transmembrane region" description="Helical" evidence="2">
    <location>
        <begin position="314"/>
        <end position="342"/>
    </location>
</feature>
<feature type="region of interest" description="Disordered" evidence="1">
    <location>
        <begin position="391"/>
        <end position="458"/>
    </location>
</feature>
<reference evidence="4" key="1">
    <citation type="journal article" date="2019" name="Int. J. Syst. Evol. Microbiol.">
        <title>The Global Catalogue of Microorganisms (GCM) 10K type strain sequencing project: providing services to taxonomists for standard genome sequencing and annotation.</title>
        <authorList>
            <consortium name="The Broad Institute Genomics Platform"/>
            <consortium name="The Broad Institute Genome Sequencing Center for Infectious Disease"/>
            <person name="Wu L."/>
            <person name="Ma J."/>
        </authorList>
    </citation>
    <scope>NUCLEOTIDE SEQUENCE [LARGE SCALE GENOMIC DNA]</scope>
    <source>
        <strain evidence="4">JCM 3115</strain>
    </source>
</reference>
<feature type="transmembrane region" description="Helical" evidence="2">
    <location>
        <begin position="362"/>
        <end position="383"/>
    </location>
</feature>
<name>A0ABQ2R5A7_9ACTN</name>
<proteinExistence type="predicted"/>
<keyword evidence="4" id="KW-1185">Reference proteome</keyword>
<evidence type="ECO:0000256" key="1">
    <source>
        <dbReference type="SAM" id="MobiDB-lite"/>
    </source>
</evidence>
<dbReference type="EMBL" id="BMQJ01000011">
    <property type="protein sequence ID" value="GGQ09866.1"/>
    <property type="molecule type" value="Genomic_DNA"/>
</dbReference>
<protein>
    <recommendedName>
        <fullName evidence="5">Acyltransferase</fullName>
    </recommendedName>
</protein>
<feature type="transmembrane region" description="Helical" evidence="2">
    <location>
        <begin position="285"/>
        <end position="302"/>
    </location>
</feature>